<dbReference type="InterPro" id="IPR005118">
    <property type="entry name" value="TRCF_C"/>
</dbReference>
<dbReference type="Pfam" id="PF21132">
    <property type="entry name" value="MFD_D3"/>
    <property type="match status" value="1"/>
</dbReference>
<dbReference type="PANTHER" id="PTHR47964:SF1">
    <property type="entry name" value="ATP-DEPENDENT DNA HELICASE HOMOLOG RECG, CHLOROPLASTIC"/>
    <property type="match status" value="1"/>
</dbReference>
<evidence type="ECO:0000256" key="8">
    <source>
        <dbReference type="ARBA" id="ARBA00023125"/>
    </source>
</evidence>
<dbReference type="Pfam" id="PF02559">
    <property type="entry name" value="CarD_TRCF_RID"/>
    <property type="match status" value="1"/>
</dbReference>
<comment type="similarity">
    <text evidence="10 13">In the N-terminal section; belongs to the UvrB family.</text>
</comment>
<evidence type="ECO:0000256" key="9">
    <source>
        <dbReference type="ARBA" id="ARBA00023204"/>
    </source>
</evidence>
<evidence type="ECO:0000256" key="1">
    <source>
        <dbReference type="ARBA" id="ARBA00004496"/>
    </source>
</evidence>
<evidence type="ECO:0000259" key="15">
    <source>
        <dbReference type="PROSITE" id="PS51194"/>
    </source>
</evidence>
<dbReference type="SMART" id="SM00490">
    <property type="entry name" value="HELICc"/>
    <property type="match status" value="1"/>
</dbReference>
<dbReference type="EC" id="3.6.4.-" evidence="13"/>
<dbReference type="GO" id="GO:0003684">
    <property type="term" value="F:damaged DNA binding"/>
    <property type="evidence" value="ECO:0007669"/>
    <property type="project" value="InterPro"/>
</dbReference>
<dbReference type="PROSITE" id="PS51192">
    <property type="entry name" value="HELICASE_ATP_BIND_1"/>
    <property type="match status" value="1"/>
</dbReference>
<evidence type="ECO:0000256" key="13">
    <source>
        <dbReference type="HAMAP-Rule" id="MF_00969"/>
    </source>
</evidence>
<dbReference type="InterPro" id="IPR047112">
    <property type="entry name" value="RecG/Mfd"/>
</dbReference>
<evidence type="ECO:0000256" key="3">
    <source>
        <dbReference type="ARBA" id="ARBA00022741"/>
    </source>
</evidence>
<dbReference type="InterPro" id="IPR001650">
    <property type="entry name" value="Helicase_C-like"/>
</dbReference>
<dbReference type="GO" id="GO:0005737">
    <property type="term" value="C:cytoplasm"/>
    <property type="evidence" value="ECO:0007669"/>
    <property type="project" value="UniProtKB-SubCell"/>
</dbReference>
<evidence type="ECO:0000256" key="10">
    <source>
        <dbReference type="ARBA" id="ARBA00061104"/>
    </source>
</evidence>
<keyword evidence="9 13" id="KW-0234">DNA repair</keyword>
<dbReference type="Pfam" id="PF17757">
    <property type="entry name" value="UvrB_inter"/>
    <property type="match status" value="1"/>
</dbReference>
<evidence type="ECO:0000256" key="6">
    <source>
        <dbReference type="ARBA" id="ARBA00022806"/>
    </source>
</evidence>
<dbReference type="SUPFAM" id="SSF141259">
    <property type="entry name" value="CarD-like"/>
    <property type="match status" value="1"/>
</dbReference>
<comment type="subcellular location">
    <subcellularLocation>
        <location evidence="1 13">Cytoplasm</location>
    </subcellularLocation>
</comment>
<evidence type="ECO:0000313" key="17">
    <source>
        <dbReference type="Proteomes" id="UP000196475"/>
    </source>
</evidence>
<dbReference type="Gene3D" id="3.40.50.300">
    <property type="entry name" value="P-loop containing nucleotide triphosphate hydrolases"/>
    <property type="match status" value="2"/>
</dbReference>
<dbReference type="FunFam" id="3.40.50.300:FF:000546">
    <property type="entry name" value="Transcription-repair-coupling factor"/>
    <property type="match status" value="1"/>
</dbReference>
<dbReference type="HAMAP" id="MF_00969">
    <property type="entry name" value="TRCF"/>
    <property type="match status" value="1"/>
</dbReference>
<dbReference type="SUPFAM" id="SSF143517">
    <property type="entry name" value="TRCF domain-like"/>
    <property type="match status" value="1"/>
</dbReference>
<dbReference type="PANTHER" id="PTHR47964">
    <property type="entry name" value="ATP-DEPENDENT DNA HELICASE HOMOLOG RECG, CHLOROPLASTIC"/>
    <property type="match status" value="1"/>
</dbReference>
<dbReference type="GO" id="GO:0003678">
    <property type="term" value="F:DNA helicase activity"/>
    <property type="evidence" value="ECO:0007669"/>
    <property type="project" value="TreeGrafter"/>
</dbReference>
<comment type="function">
    <text evidence="13">Couples transcription and DNA repair by recognizing RNA polymerase (RNAP) stalled at DNA lesions. Mediates ATP-dependent release of RNAP and its truncated transcript from the DNA, and recruitment of nucleotide excision repair machinery to the damaged site.</text>
</comment>
<evidence type="ECO:0000256" key="2">
    <source>
        <dbReference type="ARBA" id="ARBA00022490"/>
    </source>
</evidence>
<keyword evidence="6" id="KW-0347">Helicase</keyword>
<dbReference type="Gene3D" id="3.30.2060.10">
    <property type="entry name" value="Penicillin-binding protein 1b domain"/>
    <property type="match status" value="1"/>
</dbReference>
<evidence type="ECO:0000256" key="4">
    <source>
        <dbReference type="ARBA" id="ARBA00022763"/>
    </source>
</evidence>
<dbReference type="Pfam" id="PF00270">
    <property type="entry name" value="DEAD"/>
    <property type="match status" value="1"/>
</dbReference>
<organism evidence="16 17">
    <name type="scientific">Bacillus thermozeamaize</name>
    <dbReference type="NCBI Taxonomy" id="230954"/>
    <lineage>
        <taxon>Bacteria</taxon>
        <taxon>Bacillati</taxon>
        <taxon>Bacillota</taxon>
        <taxon>Bacilli</taxon>
        <taxon>Bacillales</taxon>
        <taxon>Bacillaceae</taxon>
        <taxon>Bacillus</taxon>
    </lineage>
</organism>
<evidence type="ECO:0000313" key="16">
    <source>
        <dbReference type="EMBL" id="OUM85301.1"/>
    </source>
</evidence>
<name>A0A1Y3PD90_9BACI</name>
<dbReference type="InterPro" id="IPR004576">
    <property type="entry name" value="Mfd"/>
</dbReference>
<dbReference type="Gene3D" id="3.90.1150.50">
    <property type="entry name" value="Transcription-repair-coupling factor, D7 domain"/>
    <property type="match status" value="1"/>
</dbReference>
<dbReference type="Gene3D" id="3.40.50.11180">
    <property type="match status" value="1"/>
</dbReference>
<dbReference type="InterPro" id="IPR041471">
    <property type="entry name" value="UvrB_inter"/>
</dbReference>
<keyword evidence="5 13" id="KW-0378">Hydrolase</keyword>
<keyword evidence="2 13" id="KW-0963">Cytoplasm</keyword>
<dbReference type="Pfam" id="PF03461">
    <property type="entry name" value="TRCF"/>
    <property type="match status" value="1"/>
</dbReference>
<evidence type="ECO:0000256" key="5">
    <source>
        <dbReference type="ARBA" id="ARBA00022801"/>
    </source>
</evidence>
<comment type="caution">
    <text evidence="16">The sequence shown here is derived from an EMBL/GenBank/DDBJ whole genome shotgun (WGS) entry which is preliminary data.</text>
</comment>
<protein>
    <recommendedName>
        <fullName evidence="12 13">Transcription-repair-coupling factor</fullName>
        <shortName evidence="13">TRCF</shortName>
        <ecNumber evidence="13">3.6.4.-</ecNumber>
    </recommendedName>
</protein>
<dbReference type="PROSITE" id="PS51194">
    <property type="entry name" value="HELICASE_CTER"/>
    <property type="match status" value="1"/>
</dbReference>
<dbReference type="AlphaFoldDB" id="A0A1Y3PD90"/>
<dbReference type="InterPro" id="IPR003711">
    <property type="entry name" value="CarD-like/TRCF_RID"/>
</dbReference>
<dbReference type="SMART" id="SM01058">
    <property type="entry name" value="CarD_TRCF"/>
    <property type="match status" value="1"/>
</dbReference>
<keyword evidence="7 13" id="KW-0067">ATP-binding</keyword>
<dbReference type="GO" id="GO:0006355">
    <property type="term" value="P:regulation of DNA-templated transcription"/>
    <property type="evidence" value="ECO:0007669"/>
    <property type="project" value="UniProtKB-UniRule"/>
</dbReference>
<dbReference type="InterPro" id="IPR036101">
    <property type="entry name" value="CarD-like/TRCF_RID_sf"/>
</dbReference>
<keyword evidence="8 13" id="KW-0238">DNA-binding</keyword>
<keyword evidence="4 13" id="KW-0227">DNA damage</keyword>
<dbReference type="InterPro" id="IPR048635">
    <property type="entry name" value="MFD_D3"/>
</dbReference>
<accession>A0A1Y3PD90</accession>
<gene>
    <name evidence="13" type="primary">mfd</name>
    <name evidence="16" type="ORF">BAA01_14760</name>
</gene>
<dbReference type="SMART" id="SM00487">
    <property type="entry name" value="DEXDc"/>
    <property type="match status" value="1"/>
</dbReference>
<dbReference type="CDD" id="cd17991">
    <property type="entry name" value="DEXHc_TRCF"/>
    <property type="match status" value="1"/>
</dbReference>
<evidence type="ECO:0000259" key="14">
    <source>
        <dbReference type="PROSITE" id="PS51192"/>
    </source>
</evidence>
<evidence type="ECO:0000256" key="11">
    <source>
        <dbReference type="ARBA" id="ARBA00061399"/>
    </source>
</evidence>
<dbReference type="SMART" id="SM00982">
    <property type="entry name" value="TRCF"/>
    <property type="match status" value="1"/>
</dbReference>
<dbReference type="SUPFAM" id="SSF52540">
    <property type="entry name" value="P-loop containing nucleoside triphosphate hydrolases"/>
    <property type="match status" value="4"/>
</dbReference>
<dbReference type="GO" id="GO:0016787">
    <property type="term" value="F:hydrolase activity"/>
    <property type="evidence" value="ECO:0007669"/>
    <property type="project" value="UniProtKB-KW"/>
</dbReference>
<dbReference type="Gene3D" id="2.40.10.170">
    <property type="match status" value="1"/>
</dbReference>
<sequence>MESILNIFSSQPEIDSLAEGFAKGIEEQMATGLAGSSRSLLLASLRRKTGRPLCVITYNMLQAQKVHEDLSELLPEEEVLLYPANETVMTELLSVDRGVMKARIHVMDRLVTGQAQVLVLPYSGWRRLLPPAEQWKEKQFVLTRGQEVKMESVIGRLVDLGYERVERVEEPGQFGVRGGIIDVFPLHEENPVRIEWFDVEIDSLRAFDPETQRSLENRDHLRILPVDEWGATLDERHRGAQQIQQFLQSYLRRIGDVGQRERVSQQVQLEVEKLKAGEPFDSRRKYTSAIFPGYENLLRYMPEDTLVVFDEPSRIFEIARQMEKDEAEAASLLLEEGKLLPQLKLSFSLAELRQRIQGPVLYLSTFLRQLADAQPGNVVHFMSKTMQNFHGQMKLLKSEVERWLKARFHVVFLASNEERSRHLARVLADEGIEASRVSRDTPALSPKPAIMEANLHSGFELVTMRLVVITEQEVFTKLQRSVRRPKVMNNAERIKSYQELKVGDYVVHVNHGIGRYMGIETLSVGGVHKDYLHIKYAGNDKLYVPIDQIDLVQKYIGADEKEPKIYSLGGNEWSRVKSRVRSAVKDIAEDLVKLYAQRQAMPGYAFSPDTEYQREFEALFPYEETPDQLRAVEEIKRDMEQPRPMDRLLCGDVGYGKTEVAIRAAFKAVMDHKQVAVLVPTTILAQQHFETFRGRFSGYPVRIEVLSRFRSRQEQAKVIRGLKDGTVDIVIGTHRLLSKDIQFRDLGLLIVDEEQRFGVSHKEKLKRLKANVDVLTLTATPIPRTLHMSLLGVRDLSIIETPPENRFPVQTYVVEYSSSLVREAIERELARGGQVFFLYNRIQGIEKMAEEIASLVPDARVAIAHGQLPERQLEETMFRFMEGEFDVLVSTTIIETGVDFPNVNTLIIYEADKMGLSQLYQLRGRVGRSSRIAYAYFTYLPDKVLSEEAEKRLQAIREFTDLGSGFKIAMRDLSIRGAGNLLGPEQHGFIASVGFDLYSQMLSEAIKQLREGEETKQEPAPPQVELQVDAYLPSEYIPDSSQKIEMYKRFTAIRKIEDVEELMDECLDRFGAWPPPVERLFAIARIKVYAWMYGVQTIREEGEDWVLEFSPEAVQRLDGQKLFQFVSQYPRQVRLMAGTKVGIKMNVKGVDIQEALKTLESLVKGFGGVFKDLNSSDETNPYVVHK</sequence>
<dbReference type="NCBIfam" id="TIGR00580">
    <property type="entry name" value="mfd"/>
    <property type="match status" value="1"/>
</dbReference>
<dbReference type="InterPro" id="IPR027417">
    <property type="entry name" value="P-loop_NTPase"/>
</dbReference>
<evidence type="ECO:0000256" key="12">
    <source>
        <dbReference type="ARBA" id="ARBA00070128"/>
    </source>
</evidence>
<comment type="similarity">
    <text evidence="11 13">In the C-terminal section; belongs to the helicase family. RecG subfamily.</text>
</comment>
<dbReference type="InterPro" id="IPR014001">
    <property type="entry name" value="Helicase_ATP-bd"/>
</dbReference>
<evidence type="ECO:0000256" key="7">
    <source>
        <dbReference type="ARBA" id="ARBA00022840"/>
    </source>
</evidence>
<dbReference type="Pfam" id="PF00271">
    <property type="entry name" value="Helicase_C"/>
    <property type="match status" value="1"/>
</dbReference>
<feature type="domain" description="Helicase ATP-binding" evidence="14">
    <location>
        <begin position="638"/>
        <end position="799"/>
    </location>
</feature>
<dbReference type="InterPro" id="IPR011545">
    <property type="entry name" value="DEAD/DEAH_box_helicase_dom"/>
</dbReference>
<proteinExistence type="inferred from homology"/>
<dbReference type="Proteomes" id="UP000196475">
    <property type="component" value="Unassembled WGS sequence"/>
</dbReference>
<dbReference type="GO" id="GO:0005524">
    <property type="term" value="F:ATP binding"/>
    <property type="evidence" value="ECO:0007669"/>
    <property type="project" value="UniProtKB-UniRule"/>
</dbReference>
<feature type="domain" description="Helicase C-terminal" evidence="15">
    <location>
        <begin position="808"/>
        <end position="974"/>
    </location>
</feature>
<keyword evidence="3 13" id="KW-0547">Nucleotide-binding</keyword>
<reference evidence="17" key="1">
    <citation type="submission" date="2016-06" db="EMBL/GenBank/DDBJ databases">
        <authorList>
            <person name="Nascimento L."/>
            <person name="Pereira R.V."/>
            <person name="Martins L.F."/>
            <person name="Quaggio R.B."/>
            <person name="Silva A.M."/>
            <person name="Setubal J.C."/>
        </authorList>
    </citation>
    <scope>NUCLEOTIDE SEQUENCE [LARGE SCALE GENOMIC DNA]</scope>
</reference>
<dbReference type="GO" id="GO:0000716">
    <property type="term" value="P:transcription-coupled nucleotide-excision repair, DNA damage recognition"/>
    <property type="evidence" value="ECO:0007669"/>
    <property type="project" value="UniProtKB-UniRule"/>
</dbReference>
<dbReference type="InterPro" id="IPR037235">
    <property type="entry name" value="TRCF-like_C_D7"/>
</dbReference>
<dbReference type="EMBL" id="LZRT01000107">
    <property type="protein sequence ID" value="OUM85301.1"/>
    <property type="molecule type" value="Genomic_DNA"/>
</dbReference>